<keyword evidence="1" id="KW-0812">Transmembrane</keyword>
<protein>
    <submittedName>
        <fullName evidence="2">Uncharacterized protein</fullName>
    </submittedName>
</protein>
<comment type="caution">
    <text evidence="2">The sequence shown here is derived from an EMBL/GenBank/DDBJ whole genome shotgun (WGS) entry which is preliminary data.</text>
</comment>
<organism evidence="2 3">
    <name type="scientific">Caerostris extrusa</name>
    <name type="common">Bark spider</name>
    <name type="synonym">Caerostris bankana</name>
    <dbReference type="NCBI Taxonomy" id="172846"/>
    <lineage>
        <taxon>Eukaryota</taxon>
        <taxon>Metazoa</taxon>
        <taxon>Ecdysozoa</taxon>
        <taxon>Arthropoda</taxon>
        <taxon>Chelicerata</taxon>
        <taxon>Arachnida</taxon>
        <taxon>Araneae</taxon>
        <taxon>Araneomorphae</taxon>
        <taxon>Entelegynae</taxon>
        <taxon>Araneoidea</taxon>
        <taxon>Araneidae</taxon>
        <taxon>Caerostris</taxon>
    </lineage>
</organism>
<proteinExistence type="predicted"/>
<feature type="transmembrane region" description="Helical" evidence="1">
    <location>
        <begin position="12"/>
        <end position="33"/>
    </location>
</feature>
<name>A0AAV4UDQ5_CAEEX</name>
<dbReference type="AlphaFoldDB" id="A0AAV4UDQ5"/>
<dbReference type="Proteomes" id="UP001054945">
    <property type="component" value="Unassembled WGS sequence"/>
</dbReference>
<sequence length="100" mass="11262">MLLEKNIFTLVYLIKHGFSSLSVATMLAGLFLISGCYHSRSFLPSVAHSNRCCHPTRANNCQLEKFFYLHATADGDDLLLSREIFGHQKVKGMEFIYGSC</sequence>
<evidence type="ECO:0000313" key="3">
    <source>
        <dbReference type="Proteomes" id="UP001054945"/>
    </source>
</evidence>
<keyword evidence="3" id="KW-1185">Reference proteome</keyword>
<keyword evidence="1" id="KW-1133">Transmembrane helix</keyword>
<gene>
    <name evidence="2" type="ORF">CEXT_476571</name>
</gene>
<accession>A0AAV4UDQ5</accession>
<evidence type="ECO:0000313" key="2">
    <source>
        <dbReference type="EMBL" id="GIY55960.1"/>
    </source>
</evidence>
<reference evidence="2 3" key="1">
    <citation type="submission" date="2021-06" db="EMBL/GenBank/DDBJ databases">
        <title>Caerostris extrusa draft genome.</title>
        <authorList>
            <person name="Kono N."/>
            <person name="Arakawa K."/>
        </authorList>
    </citation>
    <scope>NUCLEOTIDE SEQUENCE [LARGE SCALE GENOMIC DNA]</scope>
</reference>
<keyword evidence="1" id="KW-0472">Membrane</keyword>
<dbReference type="EMBL" id="BPLR01012704">
    <property type="protein sequence ID" value="GIY55960.1"/>
    <property type="molecule type" value="Genomic_DNA"/>
</dbReference>
<evidence type="ECO:0000256" key="1">
    <source>
        <dbReference type="SAM" id="Phobius"/>
    </source>
</evidence>